<sequence>MDIKNGTCKKWIQSKGGAVLKFFVKMPVVSECNCSGGCDGYVSPPVVEDILDWVKDFLSLKRADLTLKMVDSNIDQEWMEVGEVVYSFGYANKQRVI</sequence>
<evidence type="ECO:0000313" key="1">
    <source>
        <dbReference type="EMBL" id="RMC99862.1"/>
    </source>
</evidence>
<dbReference type="AlphaFoldDB" id="A0A454JKM9"/>
<name>A0A454JKM9_9NEIS</name>
<keyword evidence="2" id="KW-1185">Reference proteome</keyword>
<comment type="caution">
    <text evidence="1">The sequence shown here is derived from an EMBL/GenBank/DDBJ whole genome shotgun (WGS) entry which is preliminary data.</text>
</comment>
<reference evidence="1 2" key="1">
    <citation type="submission" date="2018-10" db="EMBL/GenBank/DDBJ databases">
        <title>Draft genome sequence of Aquitalea MWU14-2217 isolated from a wild cranberry bog in Provincetown, Massachusetts.</title>
        <authorList>
            <person name="Ebadzadsahrai G."/>
            <person name="Soby S."/>
        </authorList>
    </citation>
    <scope>NUCLEOTIDE SEQUENCE [LARGE SCALE GENOMIC DNA]</scope>
    <source>
        <strain evidence="1 2">MWU14-2217</strain>
    </source>
</reference>
<gene>
    <name evidence="1" type="ORF">EAY64_06005</name>
</gene>
<dbReference type="Proteomes" id="UP000274139">
    <property type="component" value="Unassembled WGS sequence"/>
</dbReference>
<proteinExistence type="predicted"/>
<accession>A0A454JKM9</accession>
<protein>
    <submittedName>
        <fullName evidence="1">Uncharacterized protein</fullName>
    </submittedName>
</protein>
<dbReference type="EMBL" id="RFAR01000021">
    <property type="protein sequence ID" value="RMC99862.1"/>
    <property type="molecule type" value="Genomic_DNA"/>
</dbReference>
<organism evidence="1 2">
    <name type="scientific">Aquitalea palustris</name>
    <dbReference type="NCBI Taxonomy" id="2480983"/>
    <lineage>
        <taxon>Bacteria</taxon>
        <taxon>Pseudomonadati</taxon>
        <taxon>Pseudomonadota</taxon>
        <taxon>Betaproteobacteria</taxon>
        <taxon>Neisseriales</taxon>
        <taxon>Chromobacteriaceae</taxon>
        <taxon>Aquitalea</taxon>
    </lineage>
</organism>
<evidence type="ECO:0000313" key="2">
    <source>
        <dbReference type="Proteomes" id="UP000274139"/>
    </source>
</evidence>